<evidence type="ECO:0000256" key="1">
    <source>
        <dbReference type="ARBA" id="ARBA00001971"/>
    </source>
</evidence>
<comment type="cofactor">
    <cofactor evidence="1 13">
        <name>heme</name>
        <dbReference type="ChEBI" id="CHEBI:30413"/>
    </cofactor>
</comment>
<gene>
    <name evidence="15" type="ORF">BD626DRAFT_548737</name>
</gene>
<accession>A0A550CCI0</accession>
<evidence type="ECO:0000256" key="5">
    <source>
        <dbReference type="ARBA" id="ARBA00022617"/>
    </source>
</evidence>
<keyword evidence="9 14" id="KW-0560">Oxidoreductase</keyword>
<dbReference type="GO" id="GO:0016705">
    <property type="term" value="F:oxidoreductase activity, acting on paired donors, with incorporation or reduction of molecular oxygen"/>
    <property type="evidence" value="ECO:0007669"/>
    <property type="project" value="InterPro"/>
</dbReference>
<keyword evidence="8" id="KW-1133">Transmembrane helix</keyword>
<dbReference type="PANTHER" id="PTHR24305">
    <property type="entry name" value="CYTOCHROME P450"/>
    <property type="match status" value="1"/>
</dbReference>
<proteinExistence type="inferred from homology"/>
<keyword evidence="6" id="KW-0812">Transmembrane</keyword>
<evidence type="ECO:0000313" key="15">
    <source>
        <dbReference type="EMBL" id="TRM62396.1"/>
    </source>
</evidence>
<dbReference type="PROSITE" id="PS00086">
    <property type="entry name" value="CYTOCHROME_P450"/>
    <property type="match status" value="1"/>
</dbReference>
<dbReference type="Pfam" id="PF00067">
    <property type="entry name" value="p450"/>
    <property type="match status" value="1"/>
</dbReference>
<dbReference type="EMBL" id="VDMD01000013">
    <property type="protein sequence ID" value="TRM62396.1"/>
    <property type="molecule type" value="Genomic_DNA"/>
</dbReference>
<dbReference type="Gene3D" id="1.10.630.10">
    <property type="entry name" value="Cytochrome P450"/>
    <property type="match status" value="1"/>
</dbReference>
<keyword evidence="7 13" id="KW-0479">Metal-binding</keyword>
<sequence length="517" mass="57079">MDYVLHAVLILLTFVLVSVTKCLVHVVSARAVLRRIPGPPSSSLIWGEEWALYSSTPGSRYVTWHKRFGNVHQIISITDPRAISFIVSEKTYSFPKPHGVREWFKATLGKGIIWVEGKDAHEQQRRLIAPALSQQSVRAVMPVFYDVSSKLCAQWEKTVDASPQGAAEIEATFWAGRFALGAVTLAAFDYDLNCLSGGPHALAEALDGLTNNENKASSFYMRALFWIAPAVLMIGEKGRMIRQSKAELGAIASRMWRDAKAGENATAGGDANGEKWGDRKGRNLIATMLKGAAASGGQLTEDEVVDQMRTTISAGYETVSAIVAWILYEIAVHPILQQKLREEVENACEPTLDELNVKYRLLDATLKETLRLHPAILENHHEAAETIVIPLSSSLPGTEDSQLVVPKGTLIAIPLNVLHTDPAIFGADAHVFRPERWLERAEKGIRHKRELFVFSEGPRSCLGRAMAMAEIKALVISILQHFTLECHHDIEAFQSFVVRPRVCGQGASSLPLLVRRL</sequence>
<reference evidence="15 16" key="1">
    <citation type="journal article" date="2019" name="New Phytol.">
        <title>Comparative genomics reveals unique wood-decay strategies and fruiting body development in the Schizophyllaceae.</title>
        <authorList>
            <person name="Almasi E."/>
            <person name="Sahu N."/>
            <person name="Krizsan K."/>
            <person name="Balint B."/>
            <person name="Kovacs G.M."/>
            <person name="Kiss B."/>
            <person name="Cseklye J."/>
            <person name="Drula E."/>
            <person name="Henrissat B."/>
            <person name="Nagy I."/>
            <person name="Chovatia M."/>
            <person name="Adam C."/>
            <person name="LaButti K."/>
            <person name="Lipzen A."/>
            <person name="Riley R."/>
            <person name="Grigoriev I.V."/>
            <person name="Nagy L.G."/>
        </authorList>
    </citation>
    <scope>NUCLEOTIDE SEQUENCE [LARGE SCALE GENOMIC DNA]</scope>
    <source>
        <strain evidence="15 16">NL-1724</strain>
    </source>
</reference>
<dbReference type="GO" id="GO:0016020">
    <property type="term" value="C:membrane"/>
    <property type="evidence" value="ECO:0007669"/>
    <property type="project" value="UniProtKB-SubCell"/>
</dbReference>
<comment type="similarity">
    <text evidence="4 14">Belongs to the cytochrome P450 family.</text>
</comment>
<comment type="caution">
    <text evidence="15">The sequence shown here is derived from an EMBL/GenBank/DDBJ whole genome shotgun (WGS) entry which is preliminary data.</text>
</comment>
<dbReference type="GO" id="GO:0005506">
    <property type="term" value="F:iron ion binding"/>
    <property type="evidence" value="ECO:0007669"/>
    <property type="project" value="InterPro"/>
</dbReference>
<keyword evidence="16" id="KW-1185">Reference proteome</keyword>
<dbReference type="STRING" id="97359.A0A550CCI0"/>
<keyword evidence="11 14" id="KW-0503">Monooxygenase</keyword>
<dbReference type="AlphaFoldDB" id="A0A550CCI0"/>
<evidence type="ECO:0000256" key="7">
    <source>
        <dbReference type="ARBA" id="ARBA00022723"/>
    </source>
</evidence>
<name>A0A550CCI0_9AGAR</name>
<comment type="subcellular location">
    <subcellularLocation>
        <location evidence="2">Membrane</location>
    </subcellularLocation>
</comment>
<keyword evidence="12" id="KW-0472">Membrane</keyword>
<dbReference type="InterPro" id="IPR002401">
    <property type="entry name" value="Cyt_P450_E_grp-I"/>
</dbReference>
<comment type="pathway">
    <text evidence="3">Secondary metabolite biosynthesis; terpenoid biosynthesis.</text>
</comment>
<evidence type="ECO:0000256" key="8">
    <source>
        <dbReference type="ARBA" id="ARBA00022989"/>
    </source>
</evidence>
<keyword evidence="10 13" id="KW-0408">Iron</keyword>
<protein>
    <submittedName>
        <fullName evidence="15">Cytochrome P450</fullName>
    </submittedName>
</protein>
<evidence type="ECO:0000256" key="3">
    <source>
        <dbReference type="ARBA" id="ARBA00004721"/>
    </source>
</evidence>
<evidence type="ECO:0000256" key="11">
    <source>
        <dbReference type="ARBA" id="ARBA00023033"/>
    </source>
</evidence>
<evidence type="ECO:0000256" key="4">
    <source>
        <dbReference type="ARBA" id="ARBA00010617"/>
    </source>
</evidence>
<evidence type="ECO:0000256" key="2">
    <source>
        <dbReference type="ARBA" id="ARBA00004370"/>
    </source>
</evidence>
<feature type="binding site" description="axial binding residue" evidence="13">
    <location>
        <position position="461"/>
    </location>
    <ligand>
        <name>heme</name>
        <dbReference type="ChEBI" id="CHEBI:30413"/>
    </ligand>
    <ligandPart>
        <name>Fe</name>
        <dbReference type="ChEBI" id="CHEBI:18248"/>
    </ligandPart>
</feature>
<dbReference type="InterPro" id="IPR017972">
    <property type="entry name" value="Cyt_P450_CS"/>
</dbReference>
<dbReference type="InterPro" id="IPR036396">
    <property type="entry name" value="Cyt_P450_sf"/>
</dbReference>
<evidence type="ECO:0000256" key="13">
    <source>
        <dbReference type="PIRSR" id="PIRSR602401-1"/>
    </source>
</evidence>
<dbReference type="GO" id="GO:0004497">
    <property type="term" value="F:monooxygenase activity"/>
    <property type="evidence" value="ECO:0007669"/>
    <property type="project" value="UniProtKB-KW"/>
</dbReference>
<evidence type="ECO:0000256" key="9">
    <source>
        <dbReference type="ARBA" id="ARBA00023002"/>
    </source>
</evidence>
<dbReference type="PRINTS" id="PR00385">
    <property type="entry name" value="P450"/>
</dbReference>
<evidence type="ECO:0000313" key="16">
    <source>
        <dbReference type="Proteomes" id="UP000320762"/>
    </source>
</evidence>
<dbReference type="GO" id="GO:0020037">
    <property type="term" value="F:heme binding"/>
    <property type="evidence" value="ECO:0007669"/>
    <property type="project" value="InterPro"/>
</dbReference>
<dbReference type="PRINTS" id="PR00463">
    <property type="entry name" value="EP450I"/>
</dbReference>
<evidence type="ECO:0000256" key="10">
    <source>
        <dbReference type="ARBA" id="ARBA00023004"/>
    </source>
</evidence>
<dbReference type="Proteomes" id="UP000320762">
    <property type="component" value="Unassembled WGS sequence"/>
</dbReference>
<evidence type="ECO:0000256" key="12">
    <source>
        <dbReference type="ARBA" id="ARBA00023136"/>
    </source>
</evidence>
<evidence type="ECO:0000256" key="6">
    <source>
        <dbReference type="ARBA" id="ARBA00022692"/>
    </source>
</evidence>
<dbReference type="InterPro" id="IPR050121">
    <property type="entry name" value="Cytochrome_P450_monoxygenase"/>
</dbReference>
<organism evidence="15 16">
    <name type="scientific">Schizophyllum amplum</name>
    <dbReference type="NCBI Taxonomy" id="97359"/>
    <lineage>
        <taxon>Eukaryota</taxon>
        <taxon>Fungi</taxon>
        <taxon>Dikarya</taxon>
        <taxon>Basidiomycota</taxon>
        <taxon>Agaricomycotina</taxon>
        <taxon>Agaricomycetes</taxon>
        <taxon>Agaricomycetidae</taxon>
        <taxon>Agaricales</taxon>
        <taxon>Schizophyllaceae</taxon>
        <taxon>Schizophyllum</taxon>
    </lineage>
</organism>
<dbReference type="InterPro" id="IPR001128">
    <property type="entry name" value="Cyt_P450"/>
</dbReference>
<evidence type="ECO:0000256" key="14">
    <source>
        <dbReference type="RuleBase" id="RU000461"/>
    </source>
</evidence>
<dbReference type="PANTHER" id="PTHR24305:SF166">
    <property type="entry name" value="CYTOCHROME P450 12A4, MITOCHONDRIAL-RELATED"/>
    <property type="match status" value="1"/>
</dbReference>
<keyword evidence="5 13" id="KW-0349">Heme</keyword>
<dbReference type="OrthoDB" id="1470350at2759"/>
<dbReference type="SUPFAM" id="SSF48264">
    <property type="entry name" value="Cytochrome P450"/>
    <property type="match status" value="1"/>
</dbReference>